<dbReference type="SUPFAM" id="SSF49493">
    <property type="entry name" value="HSP40/DnaJ peptide-binding domain"/>
    <property type="match status" value="2"/>
</dbReference>
<accession>A0A498JH01</accession>
<dbReference type="Gene3D" id="2.60.260.20">
    <property type="entry name" value="Urease metallochaperone UreE, N-terminal domain"/>
    <property type="match status" value="3"/>
</dbReference>
<name>A0A498JH01_MALDO</name>
<dbReference type="Pfam" id="PF00226">
    <property type="entry name" value="DnaJ"/>
    <property type="match status" value="2"/>
</dbReference>
<dbReference type="PRINTS" id="PR00625">
    <property type="entry name" value="JDOMAIN"/>
</dbReference>
<evidence type="ECO:0000256" key="1">
    <source>
        <dbReference type="ARBA" id="ARBA00023186"/>
    </source>
</evidence>
<dbReference type="SMART" id="SM00271">
    <property type="entry name" value="DnaJ"/>
    <property type="match status" value="2"/>
</dbReference>
<reference evidence="3 4" key="1">
    <citation type="submission" date="2018-10" db="EMBL/GenBank/DDBJ databases">
        <title>A high-quality apple genome assembly.</title>
        <authorList>
            <person name="Hu J."/>
        </authorList>
    </citation>
    <scope>NUCLEOTIDE SEQUENCE [LARGE SCALE GENOMIC DNA]</scope>
    <source>
        <strain evidence="4">cv. HFTH1</strain>
        <tissue evidence="3">Young leaf</tissue>
    </source>
</reference>
<keyword evidence="4" id="KW-1185">Reference proteome</keyword>
<dbReference type="Gene3D" id="1.10.287.110">
    <property type="entry name" value="DnaJ domain"/>
    <property type="match status" value="2"/>
</dbReference>
<dbReference type="PROSITE" id="PS50076">
    <property type="entry name" value="DNAJ_2"/>
    <property type="match status" value="2"/>
</dbReference>
<feature type="domain" description="J" evidence="2">
    <location>
        <begin position="169"/>
        <end position="252"/>
    </location>
</feature>
<protein>
    <recommendedName>
        <fullName evidence="2">J domain-containing protein</fullName>
    </recommendedName>
</protein>
<organism evidence="3 4">
    <name type="scientific">Malus domestica</name>
    <name type="common">Apple</name>
    <name type="synonym">Pyrus malus</name>
    <dbReference type="NCBI Taxonomy" id="3750"/>
    <lineage>
        <taxon>Eukaryota</taxon>
        <taxon>Viridiplantae</taxon>
        <taxon>Streptophyta</taxon>
        <taxon>Embryophyta</taxon>
        <taxon>Tracheophyta</taxon>
        <taxon>Spermatophyta</taxon>
        <taxon>Magnoliopsida</taxon>
        <taxon>eudicotyledons</taxon>
        <taxon>Gunneridae</taxon>
        <taxon>Pentapetalae</taxon>
        <taxon>rosids</taxon>
        <taxon>fabids</taxon>
        <taxon>Rosales</taxon>
        <taxon>Rosaceae</taxon>
        <taxon>Amygdaloideae</taxon>
        <taxon>Maleae</taxon>
        <taxon>Malus</taxon>
    </lineage>
</organism>
<sequence>MSKYVINSRLDLHCSKTSGFVHQHLAPSVGNDMKRYIGSLSIFHLRLDNLKKAYKRLAMIWHPDKNPVDERLEAEAKFKQISKAYNVLGNPAKHQIYDLYSDEALKSGTSNDGGPEFAGPSGAAPARKAKGKFENLLPCSLEELYKGVKKKMKIFRNIYDAVVTCKVRTVEEILTIEIRPALFCDACVSKLQILVQIVDDLKKAYKRLAMIWHPDKNPIEKRLEAEAKFKQISEAYNVLGDLTKHQIYDLYSDEALKSGTSNYGGPEFVGPSGVAPVRKAKGKFENLLPCNLEELYKGVKKKMKIFRNIYDAVVAGKVRTVEEILTIEIRPGWKKGTKITFPEKGNQEQGVIQADLIFIIDKKPHTFHKKDINNLVVNQEITLLEALTGKTLDLTTLDGRNLMIPLTDIIKPGAEMMLVLGLDFGPVPRLGFGFCKGLGSAAGPRDNGFELWAKGLGF</sequence>
<dbReference type="InterPro" id="IPR036869">
    <property type="entry name" value="J_dom_sf"/>
</dbReference>
<dbReference type="Proteomes" id="UP000290289">
    <property type="component" value="Chromosome 7"/>
</dbReference>
<dbReference type="AlphaFoldDB" id="A0A498JH01"/>
<dbReference type="Pfam" id="PF01556">
    <property type="entry name" value="DnaJ_C"/>
    <property type="match status" value="1"/>
</dbReference>
<gene>
    <name evidence="3" type="ORF">DVH24_023849</name>
</gene>
<evidence type="ECO:0000313" key="3">
    <source>
        <dbReference type="EMBL" id="RXH94165.1"/>
    </source>
</evidence>
<dbReference type="STRING" id="3750.A0A498JH01"/>
<dbReference type="GO" id="GO:0005829">
    <property type="term" value="C:cytosol"/>
    <property type="evidence" value="ECO:0007669"/>
    <property type="project" value="TreeGrafter"/>
</dbReference>
<evidence type="ECO:0000259" key="2">
    <source>
        <dbReference type="PROSITE" id="PS50076"/>
    </source>
</evidence>
<dbReference type="FunFam" id="2.60.260.20:FF:000002">
    <property type="entry name" value="Dnaj homolog subfamily b member"/>
    <property type="match status" value="1"/>
</dbReference>
<dbReference type="GO" id="GO:0051082">
    <property type="term" value="F:unfolded protein binding"/>
    <property type="evidence" value="ECO:0007669"/>
    <property type="project" value="InterPro"/>
</dbReference>
<dbReference type="EMBL" id="RDQH01000333">
    <property type="protein sequence ID" value="RXH94165.1"/>
    <property type="molecule type" value="Genomic_DNA"/>
</dbReference>
<dbReference type="GO" id="GO:0006457">
    <property type="term" value="P:protein folding"/>
    <property type="evidence" value="ECO:0007669"/>
    <property type="project" value="InterPro"/>
</dbReference>
<dbReference type="CDD" id="cd10747">
    <property type="entry name" value="DnaJ_C"/>
    <property type="match status" value="1"/>
</dbReference>
<dbReference type="CDD" id="cd06257">
    <property type="entry name" value="DnaJ"/>
    <property type="match status" value="2"/>
</dbReference>
<keyword evidence="1" id="KW-0143">Chaperone</keyword>
<dbReference type="PANTHER" id="PTHR24078">
    <property type="entry name" value="DNAJ HOMOLOG SUBFAMILY C MEMBER"/>
    <property type="match status" value="1"/>
</dbReference>
<dbReference type="InterPro" id="IPR051339">
    <property type="entry name" value="DnaJ_subfamily_B"/>
</dbReference>
<proteinExistence type="predicted"/>
<dbReference type="InterPro" id="IPR001623">
    <property type="entry name" value="DnaJ_domain"/>
</dbReference>
<evidence type="ECO:0000313" key="4">
    <source>
        <dbReference type="Proteomes" id="UP000290289"/>
    </source>
</evidence>
<dbReference type="SUPFAM" id="SSF46565">
    <property type="entry name" value="Chaperone J-domain"/>
    <property type="match status" value="2"/>
</dbReference>
<feature type="domain" description="J" evidence="2">
    <location>
        <begin position="32"/>
        <end position="101"/>
    </location>
</feature>
<dbReference type="InterPro" id="IPR002939">
    <property type="entry name" value="DnaJ_C"/>
</dbReference>
<dbReference type="PANTHER" id="PTHR24078:SF524">
    <property type="entry name" value="DNAJ HEAT SHOCK FAMILY PROTEIN"/>
    <property type="match status" value="1"/>
</dbReference>
<dbReference type="InterPro" id="IPR008971">
    <property type="entry name" value="HSP40/DnaJ_pept-bd"/>
</dbReference>
<dbReference type="GO" id="GO:0051087">
    <property type="term" value="F:protein-folding chaperone binding"/>
    <property type="evidence" value="ECO:0007669"/>
    <property type="project" value="TreeGrafter"/>
</dbReference>
<comment type="caution">
    <text evidence="3">The sequence shown here is derived from an EMBL/GenBank/DDBJ whole genome shotgun (WGS) entry which is preliminary data.</text>
</comment>